<gene>
    <name evidence="16" type="ORF">SE18_20630</name>
</gene>
<feature type="domain" description="BFD-like [2Fe-2S]-binding" evidence="15">
    <location>
        <begin position="407"/>
        <end position="455"/>
    </location>
</feature>
<dbReference type="GO" id="GO:0050660">
    <property type="term" value="F:flavin adenine dinucleotide binding"/>
    <property type="evidence" value="ECO:0007669"/>
    <property type="project" value="InterPro"/>
</dbReference>
<dbReference type="InterPro" id="IPR007419">
    <property type="entry name" value="BFD-like_2Fe2S-bd_dom"/>
</dbReference>
<protein>
    <recommendedName>
        <fullName evidence="7">glycerol-3-phosphate dehydrogenase</fullName>
        <ecNumber evidence="7">1.1.5.3</ecNumber>
    </recommendedName>
</protein>
<dbReference type="SUPFAM" id="SSF51905">
    <property type="entry name" value="FAD/NAD(P)-binding domain"/>
    <property type="match status" value="1"/>
</dbReference>
<dbReference type="Proteomes" id="UP000050277">
    <property type="component" value="Unassembled WGS sequence"/>
</dbReference>
<dbReference type="PROSITE" id="PS00978">
    <property type="entry name" value="FAD_G3PDH_2"/>
    <property type="match status" value="1"/>
</dbReference>
<evidence type="ECO:0000256" key="5">
    <source>
        <dbReference type="ARBA" id="ARBA00007330"/>
    </source>
</evidence>
<comment type="similarity">
    <text evidence="5">Belongs to the FAD-dependent glycerol-3-phosphate dehydrogenase family.</text>
</comment>
<sequence>MPSSTDVLVIGGGATGTGVLRDLAMRGLRCTLVERRDLADGTTGRYHGLLHSGARYIGRDREAARDCAIENQILRRIIPHCIEDTSGYFVSTPHDPKRYAEEFLGLCFAAGVPAQQVRVSTLLQREPALNRGISHAFEVADGSADAFLTVEANVRSAREYGGQTLLYHEVVDLIVEAGTVVGARLRNNLTGEEFNLACSAVINAAGAWAGRIAAMAGVAVDIVAGKGVMVAFNHRLVNSVINRCKQPGDGDIIVPVRTVCVAGTTDESVPDPDDRSMLAHEIATVLDEGEILIPGLAQARMLRAWAGVRPLYREQITTDDRELSRDFKVLDHVQRDGVAGFVSIVGGKYTTYRMMAERTVDVVAKQLGNTMPCRTADEAIPAPDQRRLFTVGAPLATIEAEQSYGDLICECELVTRQRLLDAWQAGATSIDDLRRDTRIGMGPCQGGFCTMRTAALAYEAKVADPQQSVAAIEAFLQERWRGIQPILWGDQLRQARLDEQIYLNLLNVHPEQPQE</sequence>
<accession>A0A0P6YHA7</accession>
<dbReference type="Gene3D" id="3.50.50.60">
    <property type="entry name" value="FAD/NAD(P)-binding domain"/>
    <property type="match status" value="3"/>
</dbReference>
<dbReference type="InterPro" id="IPR036188">
    <property type="entry name" value="FAD/NAD-bd_sf"/>
</dbReference>
<keyword evidence="11" id="KW-0560">Oxidoreductase</keyword>
<dbReference type="UniPathway" id="UPA00618">
    <property type="reaction ID" value="UER00673"/>
</dbReference>
<evidence type="ECO:0000256" key="1">
    <source>
        <dbReference type="ARBA" id="ARBA00001917"/>
    </source>
</evidence>
<evidence type="ECO:0000256" key="7">
    <source>
        <dbReference type="ARBA" id="ARBA00013029"/>
    </source>
</evidence>
<dbReference type="InterPro" id="IPR000447">
    <property type="entry name" value="G3P_DH_FAD-dep"/>
</dbReference>
<evidence type="ECO:0000256" key="13">
    <source>
        <dbReference type="ARBA" id="ARBA00049055"/>
    </source>
</evidence>
<keyword evidence="12" id="KW-0472">Membrane</keyword>
<dbReference type="NCBIfam" id="TIGR03377">
    <property type="entry name" value="glycerol3P_GlpA"/>
    <property type="match status" value="1"/>
</dbReference>
<organism evidence="16 17">
    <name type="scientific">Herpetosiphon geysericola</name>
    <dbReference type="NCBI Taxonomy" id="70996"/>
    <lineage>
        <taxon>Bacteria</taxon>
        <taxon>Bacillati</taxon>
        <taxon>Chloroflexota</taxon>
        <taxon>Chloroflexia</taxon>
        <taxon>Herpetosiphonales</taxon>
        <taxon>Herpetosiphonaceae</taxon>
        <taxon>Herpetosiphon</taxon>
    </lineage>
</organism>
<evidence type="ECO:0000256" key="10">
    <source>
        <dbReference type="ARBA" id="ARBA00022827"/>
    </source>
</evidence>
<comment type="caution">
    <text evidence="16">The sequence shown here is derived from an EMBL/GenBank/DDBJ whole genome shotgun (WGS) entry which is preliminary data.</text>
</comment>
<name>A0A0P6YHA7_9CHLR</name>
<dbReference type="OrthoDB" id="9801699at2"/>
<evidence type="ECO:0000256" key="2">
    <source>
        <dbReference type="ARBA" id="ARBA00001974"/>
    </source>
</evidence>
<comment type="cofactor">
    <cofactor evidence="2">
        <name>FAD</name>
        <dbReference type="ChEBI" id="CHEBI:57692"/>
    </cofactor>
</comment>
<evidence type="ECO:0000313" key="16">
    <source>
        <dbReference type="EMBL" id="KPL81694.1"/>
    </source>
</evidence>
<keyword evidence="17" id="KW-1185">Reference proteome</keyword>
<dbReference type="GO" id="GO:0009331">
    <property type="term" value="C:glycerol-3-phosphate dehydrogenase (FAD) complex"/>
    <property type="evidence" value="ECO:0007669"/>
    <property type="project" value="InterPro"/>
</dbReference>
<evidence type="ECO:0000256" key="3">
    <source>
        <dbReference type="ARBA" id="ARBA00004202"/>
    </source>
</evidence>
<keyword evidence="10" id="KW-0274">FAD</keyword>
<dbReference type="PANTHER" id="PTHR11985">
    <property type="entry name" value="GLYCEROL-3-PHOSPHATE DEHYDROGENASE"/>
    <property type="match status" value="1"/>
</dbReference>
<evidence type="ECO:0000256" key="9">
    <source>
        <dbReference type="ARBA" id="ARBA00022630"/>
    </source>
</evidence>
<dbReference type="RefSeq" id="WP_152976705.1">
    <property type="nucleotide sequence ID" value="NZ_LGKP01000034.1"/>
</dbReference>
<dbReference type="PATRIC" id="fig|70996.4.peg.3156"/>
<dbReference type="PRINTS" id="PR01001">
    <property type="entry name" value="FADG3PDH"/>
</dbReference>
<dbReference type="CDD" id="cd19946">
    <property type="entry name" value="GlpA-like_Fer2_BFD-like"/>
    <property type="match status" value="1"/>
</dbReference>
<evidence type="ECO:0000256" key="12">
    <source>
        <dbReference type="ARBA" id="ARBA00023136"/>
    </source>
</evidence>
<reference evidence="16 17" key="1">
    <citation type="submission" date="2015-07" db="EMBL/GenBank/DDBJ databases">
        <title>Whole genome sequence of Herpetosiphon geysericola DSM 7119.</title>
        <authorList>
            <person name="Hemp J."/>
            <person name="Ward L.M."/>
            <person name="Pace L.A."/>
            <person name="Fischer W.W."/>
        </authorList>
    </citation>
    <scope>NUCLEOTIDE SEQUENCE [LARGE SCALE GENOMIC DNA]</scope>
    <source>
        <strain evidence="16 17">DSM 7119</strain>
    </source>
</reference>
<comment type="catalytic activity">
    <reaction evidence="13">
        <text>a quinone + sn-glycerol 3-phosphate = dihydroxyacetone phosphate + a quinol</text>
        <dbReference type="Rhea" id="RHEA:18977"/>
        <dbReference type="ChEBI" id="CHEBI:24646"/>
        <dbReference type="ChEBI" id="CHEBI:57597"/>
        <dbReference type="ChEBI" id="CHEBI:57642"/>
        <dbReference type="ChEBI" id="CHEBI:132124"/>
        <dbReference type="EC" id="1.1.5.3"/>
    </reaction>
</comment>
<dbReference type="GO" id="GO:0005886">
    <property type="term" value="C:plasma membrane"/>
    <property type="evidence" value="ECO:0007669"/>
    <property type="project" value="UniProtKB-SubCell"/>
</dbReference>
<comment type="subunit">
    <text evidence="6">Composed of a catalytic GlpA/B dimer and of membrane bound GlpC.</text>
</comment>
<evidence type="ECO:0000256" key="11">
    <source>
        <dbReference type="ARBA" id="ARBA00023002"/>
    </source>
</evidence>
<dbReference type="PANTHER" id="PTHR11985:SF35">
    <property type="entry name" value="ANAEROBIC GLYCEROL-3-PHOSPHATE DEHYDROGENASE SUBUNIT A"/>
    <property type="match status" value="1"/>
</dbReference>
<dbReference type="Pfam" id="PF01266">
    <property type="entry name" value="DAO"/>
    <property type="match status" value="1"/>
</dbReference>
<evidence type="ECO:0000256" key="8">
    <source>
        <dbReference type="ARBA" id="ARBA00022475"/>
    </source>
</evidence>
<dbReference type="EMBL" id="LGKP01000034">
    <property type="protein sequence ID" value="KPL81694.1"/>
    <property type="molecule type" value="Genomic_DNA"/>
</dbReference>
<comment type="cofactor">
    <cofactor evidence="1">
        <name>FMN</name>
        <dbReference type="ChEBI" id="CHEBI:58210"/>
    </cofactor>
</comment>
<dbReference type="GO" id="GO:0010181">
    <property type="term" value="F:FMN binding"/>
    <property type="evidence" value="ECO:0007669"/>
    <property type="project" value="InterPro"/>
</dbReference>
<dbReference type="AlphaFoldDB" id="A0A0P6YHA7"/>
<keyword evidence="9" id="KW-0285">Flavoprotein</keyword>
<dbReference type="EC" id="1.1.5.3" evidence="7"/>
<dbReference type="Gene3D" id="1.10.10.1100">
    <property type="entry name" value="BFD-like [2Fe-2S]-binding domain"/>
    <property type="match status" value="1"/>
</dbReference>
<comment type="subcellular location">
    <subcellularLocation>
        <location evidence="3">Cell membrane</location>
        <topology evidence="3">Peripheral membrane protein</topology>
    </subcellularLocation>
</comment>
<feature type="domain" description="FAD dependent oxidoreductase" evidence="14">
    <location>
        <begin position="6"/>
        <end position="352"/>
    </location>
</feature>
<dbReference type="Pfam" id="PF04324">
    <property type="entry name" value="Fer2_BFD"/>
    <property type="match status" value="1"/>
</dbReference>
<keyword evidence="8" id="KW-1003">Cell membrane</keyword>
<dbReference type="InterPro" id="IPR006076">
    <property type="entry name" value="FAD-dep_OxRdtase"/>
</dbReference>
<dbReference type="GO" id="GO:0004368">
    <property type="term" value="F:glycerol-3-phosphate dehydrogenase (quinone) activity"/>
    <property type="evidence" value="ECO:0007669"/>
    <property type="project" value="UniProtKB-EC"/>
</dbReference>
<dbReference type="STRING" id="70996.SE18_20630"/>
<dbReference type="InterPro" id="IPR017752">
    <property type="entry name" value="G3P_DH_GlpA_su"/>
</dbReference>
<dbReference type="GO" id="GO:0046168">
    <property type="term" value="P:glycerol-3-phosphate catabolic process"/>
    <property type="evidence" value="ECO:0007669"/>
    <property type="project" value="TreeGrafter"/>
</dbReference>
<evidence type="ECO:0000259" key="14">
    <source>
        <dbReference type="Pfam" id="PF01266"/>
    </source>
</evidence>
<evidence type="ECO:0000313" key="17">
    <source>
        <dbReference type="Proteomes" id="UP000050277"/>
    </source>
</evidence>
<evidence type="ECO:0000256" key="6">
    <source>
        <dbReference type="ARBA" id="ARBA00011331"/>
    </source>
</evidence>
<evidence type="ECO:0000259" key="15">
    <source>
        <dbReference type="Pfam" id="PF04324"/>
    </source>
</evidence>
<comment type="pathway">
    <text evidence="4">Polyol metabolism; glycerol degradation via glycerol kinase pathway; glycerone phosphate from sn-glycerol 3-phosphate (anaerobic route): step 1/1.</text>
</comment>
<proteinExistence type="inferred from homology"/>
<dbReference type="GO" id="GO:0019563">
    <property type="term" value="P:glycerol catabolic process"/>
    <property type="evidence" value="ECO:0007669"/>
    <property type="project" value="UniProtKB-UniPathway"/>
</dbReference>
<dbReference type="InterPro" id="IPR041854">
    <property type="entry name" value="BFD-like_2Fe2S-bd_dom_sf"/>
</dbReference>
<evidence type="ECO:0000256" key="4">
    <source>
        <dbReference type="ARBA" id="ARBA00005157"/>
    </source>
</evidence>